<dbReference type="Proteomes" id="UP001275440">
    <property type="component" value="Unassembled WGS sequence"/>
</dbReference>
<feature type="domain" description="DUF6596" evidence="1">
    <location>
        <begin position="184"/>
        <end position="274"/>
    </location>
</feature>
<accession>A0ABU3WWU5</accession>
<dbReference type="PANTHER" id="PTHR47756:SF2">
    <property type="entry name" value="BLL6612 PROTEIN"/>
    <property type="match status" value="1"/>
</dbReference>
<dbReference type="InterPro" id="IPR046531">
    <property type="entry name" value="DUF6596"/>
</dbReference>
<name>A0ABU3WWU5_9NOCA</name>
<reference evidence="2 3" key="1">
    <citation type="submission" date="2019-10" db="EMBL/GenBank/DDBJ databases">
        <title>Draft Genome Assembly of Rhodococcus zopfii DSM44189.</title>
        <authorList>
            <person name="Sutton J.M."/>
            <person name="Akob D.M."/>
            <person name="Bushman T.J."/>
        </authorList>
    </citation>
    <scope>NUCLEOTIDE SEQUENCE [LARGE SCALE GENOMIC DNA]</scope>
    <source>
        <strain evidence="2 3">DSM 44189</strain>
    </source>
</reference>
<evidence type="ECO:0000313" key="3">
    <source>
        <dbReference type="Proteomes" id="UP001275440"/>
    </source>
</evidence>
<keyword evidence="3" id="KW-1185">Reference proteome</keyword>
<dbReference type="Pfam" id="PF20239">
    <property type="entry name" value="DUF6596"/>
    <property type="match status" value="1"/>
</dbReference>
<protein>
    <submittedName>
        <fullName evidence="2">RNA polymerase subunit sigma-70</fullName>
    </submittedName>
</protein>
<dbReference type="RefSeq" id="WP_139281816.1">
    <property type="nucleotide sequence ID" value="NZ_JAHWLX010000013.1"/>
</dbReference>
<comment type="caution">
    <text evidence="2">The sequence shown here is derived from an EMBL/GenBank/DDBJ whole genome shotgun (WGS) entry which is preliminary data.</text>
</comment>
<dbReference type="Gene3D" id="1.10.1740.10">
    <property type="match status" value="1"/>
</dbReference>
<gene>
    <name evidence="2" type="ORF">F8M49_29170</name>
</gene>
<sequence length="402" mass="42918">MRSGAWAAAEHAARASRTRLVALLAASSGDLALAEDAVAAAFEQALTVWPERGVPANPDGWLLTVARNRQRDVWKSAAHRTAAPLEDVLDSGADAVAVLDDVDPDAIPDRRLALLFVCAHPAIGESARTPLMLQTVLGFDAAQVASVFAVSASAMSGRLVRAKRRIRDARIPFTVPDRTVMFERLPAVLEAVYGCFTITRNLDVTPMGSESLYLATILAESVDEPEAWGLASLVALSLSRAGATGATFVPLDEQNPASWDAELAQRGEDLLRRASAGGRIGRFQLEAAMQAVHAARRHTGVTDWFALDTLSRALVEIAPTLGARVARAAIVGRVDSPRAGLAALEAVARDHSGATSYQPFHAVRADLLARDGRTEEARAAFDRAAELATDDAVRTWLRNRSP</sequence>
<dbReference type="PANTHER" id="PTHR47756">
    <property type="entry name" value="BLL6612 PROTEIN-RELATED"/>
    <property type="match status" value="1"/>
</dbReference>
<proteinExistence type="predicted"/>
<dbReference type="SUPFAM" id="SSF88946">
    <property type="entry name" value="Sigma2 domain of RNA polymerase sigma factors"/>
    <property type="match status" value="1"/>
</dbReference>
<dbReference type="SUPFAM" id="SSF88659">
    <property type="entry name" value="Sigma3 and sigma4 domains of RNA polymerase sigma factors"/>
    <property type="match status" value="1"/>
</dbReference>
<dbReference type="InterPro" id="IPR013324">
    <property type="entry name" value="RNA_pol_sigma_r3/r4-like"/>
</dbReference>
<evidence type="ECO:0000259" key="1">
    <source>
        <dbReference type="Pfam" id="PF20239"/>
    </source>
</evidence>
<organism evidence="2 3">
    <name type="scientific">Rhodococcus zopfii</name>
    <dbReference type="NCBI Taxonomy" id="43772"/>
    <lineage>
        <taxon>Bacteria</taxon>
        <taxon>Bacillati</taxon>
        <taxon>Actinomycetota</taxon>
        <taxon>Actinomycetes</taxon>
        <taxon>Mycobacteriales</taxon>
        <taxon>Nocardiaceae</taxon>
        <taxon>Rhodococcus</taxon>
    </lineage>
</organism>
<evidence type="ECO:0000313" key="2">
    <source>
        <dbReference type="EMBL" id="MDV2478466.1"/>
    </source>
</evidence>
<dbReference type="InterPro" id="IPR013325">
    <property type="entry name" value="RNA_pol_sigma_r2"/>
</dbReference>
<dbReference type="EMBL" id="WBMO01000005">
    <property type="protein sequence ID" value="MDV2478466.1"/>
    <property type="molecule type" value="Genomic_DNA"/>
</dbReference>